<comment type="caution">
    <text evidence="1">The sequence shown here is derived from an EMBL/GenBank/DDBJ whole genome shotgun (WGS) entry which is preliminary data.</text>
</comment>
<evidence type="ECO:0000313" key="2">
    <source>
        <dbReference type="Proteomes" id="UP001494902"/>
    </source>
</evidence>
<dbReference type="RefSeq" id="WP_349301648.1">
    <property type="nucleotide sequence ID" value="NZ_JBEDNQ010000015.1"/>
</dbReference>
<dbReference type="Pfam" id="PF10698">
    <property type="entry name" value="DUF2505"/>
    <property type="match status" value="1"/>
</dbReference>
<dbReference type="EMBL" id="JBEDNQ010000015">
    <property type="protein sequence ID" value="MEQ3554575.1"/>
    <property type="molecule type" value="Genomic_DNA"/>
</dbReference>
<evidence type="ECO:0000313" key="1">
    <source>
        <dbReference type="EMBL" id="MEQ3554575.1"/>
    </source>
</evidence>
<keyword evidence="2" id="KW-1185">Reference proteome</keyword>
<organism evidence="1 2">
    <name type="scientific">Pseudonocardia nematodicida</name>
    <dbReference type="NCBI Taxonomy" id="1206997"/>
    <lineage>
        <taxon>Bacteria</taxon>
        <taxon>Bacillati</taxon>
        <taxon>Actinomycetota</taxon>
        <taxon>Actinomycetes</taxon>
        <taxon>Pseudonocardiales</taxon>
        <taxon>Pseudonocardiaceae</taxon>
        <taxon>Pseudonocardia</taxon>
    </lineage>
</organism>
<dbReference type="SUPFAM" id="SSF55961">
    <property type="entry name" value="Bet v1-like"/>
    <property type="match status" value="1"/>
</dbReference>
<name>A0ABV1KJE8_9PSEU</name>
<dbReference type="InterPro" id="IPR019639">
    <property type="entry name" value="DUF2505"/>
</dbReference>
<reference evidence="1 2" key="1">
    <citation type="submission" date="2024-03" db="EMBL/GenBank/DDBJ databases">
        <title>Draft genome sequence of Pseudonocardia nematodicida JCM 31783.</title>
        <authorList>
            <person name="Butdee W."/>
            <person name="Duangmal K."/>
        </authorList>
    </citation>
    <scope>NUCLEOTIDE SEQUENCE [LARGE SCALE GENOMIC DNA]</scope>
    <source>
        <strain evidence="1 2">JCM 31783</strain>
    </source>
</reference>
<protein>
    <submittedName>
        <fullName evidence="1">DUF2505 domain-containing protein</fullName>
    </submittedName>
</protein>
<sequence length="167" mass="17389">MARSLDYRATSPHPADAVYAAMVDRGLLEEQLQHLGGPGAGVTAYEKTPDGVRYTLRHGIPSSELPSMVSSLVPGGDLKIDRTEQWTAAGPGRYDGTGTVTVIGTPASARSTMRVADVAGGGSEVVITAEVTVKVPLIGSRIEQAVAGQIKKLLAAETEFTLARVSS</sequence>
<proteinExistence type="predicted"/>
<gene>
    <name evidence="1" type="ORF">WIS52_29250</name>
</gene>
<accession>A0ABV1KJE8</accession>
<dbReference type="Proteomes" id="UP001494902">
    <property type="component" value="Unassembled WGS sequence"/>
</dbReference>